<evidence type="ECO:0000313" key="4">
    <source>
        <dbReference type="Proteomes" id="UP000816034"/>
    </source>
</evidence>
<evidence type="ECO:0000256" key="1">
    <source>
        <dbReference type="SAM" id="MobiDB-lite"/>
    </source>
</evidence>
<name>A0AA88GWS8_NAELO</name>
<keyword evidence="2" id="KW-1133">Transmembrane helix</keyword>
<evidence type="ECO:0000313" key="3">
    <source>
        <dbReference type="EMBL" id="KAG2387554.1"/>
    </source>
</evidence>
<sequence>MTTTDSPPNTNNNTNDTTAHSTDLLNEQFREAALISPSTATTTVPVTSCAPGQQQQEQQPEKTESRNDDDEKDDAQSCVAVDDNFQFKEHREDHANTIIEKDPVQNMSSEKRNSKHHSTTSKMSSASSTIYKIKTCFGVSHVNVACALIMIVMLLNFLALVAICLLTIQIFLTANTGVSEIMIARGDGLYFDEMAHSSIRLAATTNYSIVDTTVHINRYNSNPTRIRAALKNIITALPVNYTLKPEGFLAQGTNNIPILTVYANMSKLLNSSSTFHIGKALWESEEFQTMKANWTRDFNLFLQDVTSYGSRRDDEVQRRNIAVLCIVVISLAIMLPSLVATFVFTLKKDHTSSTKLKQVNANMVSSTMQHPTLREMFRKYCEQNDLAATFHCIEKIHLYQELCSKSFEIYVKLFEKKKSFEKLRLSSNNVQKEKPLRTSVFRTIQYTENDLKLVQNLKLELVFEILVNCSDYEGEFEAPVNEHYISNVYQILDELNLQTASRGANTSSPRDFDLYEHYLREDLFDSVEKNLIDFLSVPHHAFKQSLTKVQESHHNTTISSPNVN</sequence>
<organism evidence="3 4">
    <name type="scientific">Naegleria lovaniensis</name>
    <name type="common">Amoeba</name>
    <dbReference type="NCBI Taxonomy" id="51637"/>
    <lineage>
        <taxon>Eukaryota</taxon>
        <taxon>Discoba</taxon>
        <taxon>Heterolobosea</taxon>
        <taxon>Tetramitia</taxon>
        <taxon>Eutetramitia</taxon>
        <taxon>Vahlkampfiidae</taxon>
        <taxon>Naegleria</taxon>
    </lineage>
</organism>
<gene>
    <name evidence="3" type="ORF">C9374_001148</name>
</gene>
<reference evidence="3 4" key="1">
    <citation type="journal article" date="2018" name="BMC Genomics">
        <title>The genome of Naegleria lovaniensis, the basis for a comparative approach to unravel pathogenicity factors of the human pathogenic amoeba N. fowleri.</title>
        <authorList>
            <person name="Liechti N."/>
            <person name="Schurch N."/>
            <person name="Bruggmann R."/>
            <person name="Wittwer M."/>
        </authorList>
    </citation>
    <scope>NUCLEOTIDE SEQUENCE [LARGE SCALE GENOMIC DNA]</scope>
    <source>
        <strain evidence="3 4">ATCC 30569</strain>
    </source>
</reference>
<comment type="caution">
    <text evidence="3">The sequence shown here is derived from an EMBL/GenBank/DDBJ whole genome shotgun (WGS) entry which is preliminary data.</text>
</comment>
<keyword evidence="2" id="KW-0812">Transmembrane</keyword>
<dbReference type="AlphaFoldDB" id="A0AA88GWS8"/>
<keyword evidence="2" id="KW-0472">Membrane</keyword>
<protein>
    <recommendedName>
        <fullName evidence="5">RGS domain-containing protein</fullName>
    </recommendedName>
</protein>
<keyword evidence="4" id="KW-1185">Reference proteome</keyword>
<feature type="transmembrane region" description="Helical" evidence="2">
    <location>
        <begin position="321"/>
        <end position="346"/>
    </location>
</feature>
<dbReference type="GeneID" id="68093604"/>
<dbReference type="Proteomes" id="UP000816034">
    <property type="component" value="Unassembled WGS sequence"/>
</dbReference>
<feature type="region of interest" description="Disordered" evidence="1">
    <location>
        <begin position="1"/>
        <end position="75"/>
    </location>
</feature>
<feature type="transmembrane region" description="Helical" evidence="2">
    <location>
        <begin position="147"/>
        <end position="172"/>
    </location>
</feature>
<feature type="compositionally biased region" description="Low complexity" evidence="1">
    <location>
        <begin position="36"/>
        <end position="58"/>
    </location>
</feature>
<feature type="region of interest" description="Disordered" evidence="1">
    <location>
        <begin position="93"/>
        <end position="121"/>
    </location>
</feature>
<feature type="compositionally biased region" description="Basic and acidic residues" evidence="1">
    <location>
        <begin position="93"/>
        <end position="103"/>
    </location>
</feature>
<dbReference type="EMBL" id="PYSW02000012">
    <property type="protein sequence ID" value="KAG2387554.1"/>
    <property type="molecule type" value="Genomic_DNA"/>
</dbReference>
<dbReference type="RefSeq" id="XP_044551546.1">
    <property type="nucleotide sequence ID" value="XM_044687138.1"/>
</dbReference>
<proteinExistence type="predicted"/>
<evidence type="ECO:0000256" key="2">
    <source>
        <dbReference type="SAM" id="Phobius"/>
    </source>
</evidence>
<accession>A0AA88GWS8</accession>
<feature type="compositionally biased region" description="Low complexity" evidence="1">
    <location>
        <begin position="1"/>
        <end position="18"/>
    </location>
</feature>
<evidence type="ECO:0008006" key="5">
    <source>
        <dbReference type="Google" id="ProtNLM"/>
    </source>
</evidence>